<keyword evidence="15 18" id="KW-0472">Membrane</keyword>
<name>A0A7M5UIH9_9CNID</name>
<evidence type="ECO:0000256" key="9">
    <source>
        <dbReference type="ARBA" id="ARBA00022837"/>
    </source>
</evidence>
<accession>A0A7M5UIH9</accession>
<keyword evidence="7 18" id="KW-0812">Transmembrane</keyword>
<evidence type="ECO:0000256" key="13">
    <source>
        <dbReference type="ARBA" id="ARBA00023053"/>
    </source>
</evidence>
<dbReference type="GO" id="GO:0008273">
    <property type="term" value="F:calcium, potassium:sodium antiporter activity"/>
    <property type="evidence" value="ECO:0007669"/>
    <property type="project" value="TreeGrafter"/>
</dbReference>
<keyword evidence="11" id="KW-0630">Potassium</keyword>
<keyword evidence="16" id="KW-0739">Sodium transport</keyword>
<dbReference type="InterPro" id="IPR004837">
    <property type="entry name" value="NaCa_Exmemb"/>
</dbReference>
<evidence type="ECO:0000256" key="10">
    <source>
        <dbReference type="ARBA" id="ARBA00022847"/>
    </source>
</evidence>
<keyword evidence="14" id="KW-0406">Ion transport</keyword>
<evidence type="ECO:0000256" key="5">
    <source>
        <dbReference type="ARBA" id="ARBA00022538"/>
    </source>
</evidence>
<proteinExistence type="inferred from homology"/>
<feature type="transmembrane region" description="Helical" evidence="18">
    <location>
        <begin position="346"/>
        <end position="368"/>
    </location>
</feature>
<evidence type="ECO:0000256" key="4">
    <source>
        <dbReference type="ARBA" id="ARBA00022449"/>
    </source>
</evidence>
<evidence type="ECO:0000256" key="7">
    <source>
        <dbReference type="ARBA" id="ARBA00022692"/>
    </source>
</evidence>
<evidence type="ECO:0000313" key="20">
    <source>
        <dbReference type="EnsemblMetazoa" id="CLYHEMP001488.1"/>
    </source>
</evidence>
<dbReference type="OrthoDB" id="2127281at2759"/>
<feature type="region of interest" description="Disordered" evidence="17">
    <location>
        <begin position="150"/>
        <end position="207"/>
    </location>
</feature>
<keyword evidence="13" id="KW-0915">Sodium</keyword>
<dbReference type="InterPro" id="IPR044880">
    <property type="entry name" value="NCX_ion-bd_dom_sf"/>
</dbReference>
<keyword evidence="4" id="KW-0050">Antiport</keyword>
<comment type="similarity">
    <text evidence="2">Belongs to the Ca(2+):cation antiporter (CaCA) (TC 2.A.19) family. SLC24A subfamily.</text>
</comment>
<evidence type="ECO:0000256" key="1">
    <source>
        <dbReference type="ARBA" id="ARBA00004141"/>
    </source>
</evidence>
<evidence type="ECO:0000256" key="16">
    <source>
        <dbReference type="ARBA" id="ARBA00023201"/>
    </source>
</evidence>
<evidence type="ECO:0000256" key="11">
    <source>
        <dbReference type="ARBA" id="ARBA00022958"/>
    </source>
</evidence>
<feature type="transmembrane region" description="Helical" evidence="18">
    <location>
        <begin position="380"/>
        <end position="401"/>
    </location>
</feature>
<evidence type="ECO:0000313" key="21">
    <source>
        <dbReference type="Proteomes" id="UP000594262"/>
    </source>
</evidence>
<reference evidence="20" key="1">
    <citation type="submission" date="2021-01" db="UniProtKB">
        <authorList>
            <consortium name="EnsemblMetazoa"/>
        </authorList>
    </citation>
    <scope>IDENTIFICATION</scope>
</reference>
<dbReference type="PANTHER" id="PTHR10846">
    <property type="entry name" value="SODIUM/POTASSIUM/CALCIUM EXCHANGER"/>
    <property type="match status" value="1"/>
</dbReference>
<evidence type="ECO:0000256" key="6">
    <source>
        <dbReference type="ARBA" id="ARBA00022568"/>
    </source>
</evidence>
<dbReference type="GO" id="GO:0015293">
    <property type="term" value="F:symporter activity"/>
    <property type="evidence" value="ECO:0007669"/>
    <property type="project" value="UniProtKB-KW"/>
</dbReference>
<evidence type="ECO:0000259" key="19">
    <source>
        <dbReference type="Pfam" id="PF01699"/>
    </source>
</evidence>
<dbReference type="Gene3D" id="1.20.1420.30">
    <property type="entry name" value="NCX, central ion-binding region"/>
    <property type="match status" value="1"/>
</dbReference>
<evidence type="ECO:0000256" key="15">
    <source>
        <dbReference type="ARBA" id="ARBA00023136"/>
    </source>
</evidence>
<evidence type="ECO:0000256" key="18">
    <source>
        <dbReference type="SAM" id="Phobius"/>
    </source>
</evidence>
<dbReference type="FunFam" id="1.20.1420.30:FF:000009">
    <property type="entry name" value="sodium/potassium/calcium exchanger 5 isoform X2"/>
    <property type="match status" value="1"/>
</dbReference>
<feature type="compositionally biased region" description="Basic and acidic residues" evidence="17">
    <location>
        <begin position="240"/>
        <end position="249"/>
    </location>
</feature>
<evidence type="ECO:0000256" key="8">
    <source>
        <dbReference type="ARBA" id="ARBA00022729"/>
    </source>
</evidence>
<dbReference type="PANTHER" id="PTHR10846:SF72">
    <property type="entry name" value="SODIUM_POTASSIUM_CALCIUM EXCHANGER NCKX30C"/>
    <property type="match status" value="1"/>
</dbReference>
<dbReference type="Pfam" id="PF01699">
    <property type="entry name" value="Na_Ca_ex"/>
    <property type="match status" value="1"/>
</dbReference>
<feature type="transmembrane region" description="Helical" evidence="18">
    <location>
        <begin position="447"/>
        <end position="468"/>
    </location>
</feature>
<feature type="compositionally biased region" description="Polar residues" evidence="17">
    <location>
        <begin position="117"/>
        <end position="127"/>
    </location>
</feature>
<evidence type="ECO:0000256" key="17">
    <source>
        <dbReference type="SAM" id="MobiDB-lite"/>
    </source>
</evidence>
<feature type="transmembrane region" description="Helical" evidence="18">
    <location>
        <begin position="413"/>
        <end position="435"/>
    </location>
</feature>
<evidence type="ECO:0000256" key="12">
    <source>
        <dbReference type="ARBA" id="ARBA00022989"/>
    </source>
</evidence>
<keyword evidence="8" id="KW-0732">Signal</keyword>
<evidence type="ECO:0000256" key="14">
    <source>
        <dbReference type="ARBA" id="ARBA00023065"/>
    </source>
</evidence>
<keyword evidence="3" id="KW-0813">Transport</keyword>
<keyword evidence="10" id="KW-0769">Symport</keyword>
<dbReference type="Proteomes" id="UP000594262">
    <property type="component" value="Unplaced"/>
</dbReference>
<feature type="compositionally biased region" description="Polar residues" evidence="17">
    <location>
        <begin position="169"/>
        <end position="200"/>
    </location>
</feature>
<organism evidence="20 21">
    <name type="scientific">Clytia hemisphaerica</name>
    <dbReference type="NCBI Taxonomy" id="252671"/>
    <lineage>
        <taxon>Eukaryota</taxon>
        <taxon>Metazoa</taxon>
        <taxon>Cnidaria</taxon>
        <taxon>Hydrozoa</taxon>
        <taxon>Hydroidolina</taxon>
        <taxon>Leptothecata</taxon>
        <taxon>Obeliida</taxon>
        <taxon>Clytiidae</taxon>
        <taxon>Clytia</taxon>
    </lineage>
</organism>
<keyword evidence="5" id="KW-0633">Potassium transport</keyword>
<dbReference type="InterPro" id="IPR004481">
    <property type="entry name" value="K/Na/Ca-exchanger"/>
</dbReference>
<feature type="compositionally biased region" description="Polar residues" evidence="17">
    <location>
        <begin position="85"/>
        <end position="94"/>
    </location>
</feature>
<dbReference type="EnsemblMetazoa" id="CLYHEMT001488.1">
    <property type="protein sequence ID" value="CLYHEMP001488.1"/>
    <property type="gene ID" value="CLYHEMG001488"/>
</dbReference>
<feature type="compositionally biased region" description="Acidic residues" evidence="17">
    <location>
        <begin position="250"/>
        <end position="270"/>
    </location>
</feature>
<evidence type="ECO:0000256" key="2">
    <source>
        <dbReference type="ARBA" id="ARBA00005364"/>
    </source>
</evidence>
<dbReference type="GO" id="GO:0006874">
    <property type="term" value="P:intracellular calcium ion homeostasis"/>
    <property type="evidence" value="ECO:0007669"/>
    <property type="project" value="TreeGrafter"/>
</dbReference>
<sequence length="472" mass="52179">MIKNSSIEMAVKAYISKKTRASSVTPIIDEKNENGFLSLPSMFSKNSFRNGAIQLVIHTLDPIAEAGVDDKLQKIKDHYDTISTDQQKGLSTSLLDEKELTSPNQSETTILHDDYNSQRGPSETSVAHSRISHGKEEIEMMERNNQNNSTEAINGHATKPVPNNDAKNHPNSTQDSRPNSVASLFNDNDVNQNNGDTVNRNGVGMIDDASRRNSVRFSSRRLSRCSSRASCRSHRGLAPVKKESPVEDIKDPEDGEGEDTGDEEEEEEGPVDLSWPDEIFERIFYVIKAPLLFVMVLTVPDVRRPKFKKLFPLTFTLSIVWIAVFSYLMLWWASEIGRAAGIDVEIMGLTFIAAGTSIPDLITSVVVARQGLGDMAVSSSIGSNIFDVTVGLPLPWLAYSMSKSFKDVVVKNSGLFCSTILLFLMLVAVVITIALSKWRMTKMLGGIMFGLYVVFITLTLLLQLDVFACPFG</sequence>
<feature type="transmembrane region" description="Helical" evidence="18">
    <location>
        <begin position="311"/>
        <end position="334"/>
    </location>
</feature>
<dbReference type="AlphaFoldDB" id="A0A7M5UIH9"/>
<comment type="subcellular location">
    <subcellularLocation>
        <location evidence="1">Membrane</location>
        <topology evidence="1">Multi-pass membrane protein</topology>
    </subcellularLocation>
</comment>
<feature type="region of interest" description="Disordered" evidence="17">
    <location>
        <begin position="85"/>
        <end position="132"/>
    </location>
</feature>
<dbReference type="GO" id="GO:0005262">
    <property type="term" value="F:calcium channel activity"/>
    <property type="evidence" value="ECO:0007669"/>
    <property type="project" value="TreeGrafter"/>
</dbReference>
<feature type="domain" description="Sodium/calcium exchanger membrane region" evidence="19">
    <location>
        <begin position="312"/>
        <end position="460"/>
    </location>
</feature>
<keyword evidence="9" id="KW-0106">Calcium</keyword>
<keyword evidence="21" id="KW-1185">Reference proteome</keyword>
<evidence type="ECO:0000256" key="3">
    <source>
        <dbReference type="ARBA" id="ARBA00022448"/>
    </source>
</evidence>
<dbReference type="GO" id="GO:0005886">
    <property type="term" value="C:plasma membrane"/>
    <property type="evidence" value="ECO:0007669"/>
    <property type="project" value="TreeGrafter"/>
</dbReference>
<keyword evidence="12 18" id="KW-1133">Transmembrane helix</keyword>
<feature type="region of interest" description="Disordered" evidence="17">
    <location>
        <begin position="233"/>
        <end position="271"/>
    </location>
</feature>
<keyword evidence="6" id="KW-0109">Calcium transport</keyword>
<protein>
    <recommendedName>
        <fullName evidence="19">Sodium/calcium exchanger membrane region domain-containing protein</fullName>
    </recommendedName>
</protein>